<comment type="caution">
    <text evidence="1">The sequence shown here is derived from an EMBL/GenBank/DDBJ whole genome shotgun (WGS) entry which is preliminary data.</text>
</comment>
<proteinExistence type="predicted"/>
<dbReference type="AlphaFoldDB" id="A0AAD6YDG4"/>
<reference evidence="1" key="1">
    <citation type="submission" date="2023-03" db="EMBL/GenBank/DDBJ databases">
        <title>Massive genome expansion in bonnet fungi (Mycena s.s.) driven by repeated elements and novel gene families across ecological guilds.</title>
        <authorList>
            <consortium name="Lawrence Berkeley National Laboratory"/>
            <person name="Harder C.B."/>
            <person name="Miyauchi S."/>
            <person name="Viragh M."/>
            <person name="Kuo A."/>
            <person name="Thoen E."/>
            <person name="Andreopoulos B."/>
            <person name="Lu D."/>
            <person name="Skrede I."/>
            <person name="Drula E."/>
            <person name="Henrissat B."/>
            <person name="Morin E."/>
            <person name="Kohler A."/>
            <person name="Barry K."/>
            <person name="LaButti K."/>
            <person name="Morin E."/>
            <person name="Salamov A."/>
            <person name="Lipzen A."/>
            <person name="Mereny Z."/>
            <person name="Hegedus B."/>
            <person name="Baldrian P."/>
            <person name="Stursova M."/>
            <person name="Weitz H."/>
            <person name="Taylor A."/>
            <person name="Grigoriev I.V."/>
            <person name="Nagy L.G."/>
            <person name="Martin F."/>
            <person name="Kauserud H."/>
        </authorList>
    </citation>
    <scope>NUCLEOTIDE SEQUENCE</scope>
    <source>
        <strain evidence="1">9144</strain>
    </source>
</reference>
<protein>
    <submittedName>
        <fullName evidence="1">Uncharacterized protein</fullName>
    </submittedName>
</protein>
<gene>
    <name evidence="1" type="ORF">GGX14DRAFT_392916</name>
</gene>
<evidence type="ECO:0000313" key="2">
    <source>
        <dbReference type="Proteomes" id="UP001219525"/>
    </source>
</evidence>
<organism evidence="1 2">
    <name type="scientific">Mycena pura</name>
    <dbReference type="NCBI Taxonomy" id="153505"/>
    <lineage>
        <taxon>Eukaryota</taxon>
        <taxon>Fungi</taxon>
        <taxon>Dikarya</taxon>
        <taxon>Basidiomycota</taxon>
        <taxon>Agaricomycotina</taxon>
        <taxon>Agaricomycetes</taxon>
        <taxon>Agaricomycetidae</taxon>
        <taxon>Agaricales</taxon>
        <taxon>Marasmiineae</taxon>
        <taxon>Mycenaceae</taxon>
        <taxon>Mycena</taxon>
    </lineage>
</organism>
<keyword evidence="2" id="KW-1185">Reference proteome</keyword>
<accession>A0AAD6YDG4</accession>
<dbReference type="EMBL" id="JARJCW010000021">
    <property type="protein sequence ID" value="KAJ7213407.1"/>
    <property type="molecule type" value="Genomic_DNA"/>
</dbReference>
<dbReference type="Proteomes" id="UP001219525">
    <property type="component" value="Unassembled WGS sequence"/>
</dbReference>
<name>A0AAD6YDG4_9AGAR</name>
<evidence type="ECO:0000313" key="1">
    <source>
        <dbReference type="EMBL" id="KAJ7213407.1"/>
    </source>
</evidence>
<sequence>MPEVPPKCGHASSGKKCIWRHSITTTIECMPMTEAMEVTMLEVQHLSTKAAGLLLNILPDQYSHRSVQNTDHNLHADAGGADVGGTNAGGADAGGGCRCRRRQPVPVASIVHRDAVQPQPMAIKCMPMLEVHCDVAYAGGAVVRLRPRTHVSSEMNKAACAQHVSYNPTRRNCLPPSMPRALMAVSKCYYYITQLLDGGADGRREPASILPG</sequence>